<feature type="domain" description="Peptidoglycan binding-like" evidence="3">
    <location>
        <begin position="47"/>
        <end position="104"/>
    </location>
</feature>
<keyword evidence="2" id="KW-0812">Transmembrane</keyword>
<sequence>MIIGFFNVLNLQLLLVISIFLIYMAKINLSIPIRDKRERYSIFEHKENLGELQMYLSKYGYLPRSDLETRALRTDLEIHSAIRRLQHYAGIPVTGKLDETTVKLIRRPRCGLPDFDNRHIQRPQSFGNRKKRYVLQGQKWAKTYLTYNNL</sequence>
<dbReference type="AlphaFoldDB" id="A0A815A0L5"/>
<dbReference type="InterPro" id="IPR036365">
    <property type="entry name" value="PGBD-like_sf"/>
</dbReference>
<dbReference type="EMBL" id="CAJOBC010014235">
    <property type="protein sequence ID" value="CAF4019024.1"/>
    <property type="molecule type" value="Genomic_DNA"/>
</dbReference>
<protein>
    <recommendedName>
        <fullName evidence="3">Peptidoglycan binding-like domain-containing protein</fullName>
    </recommendedName>
</protein>
<evidence type="ECO:0000313" key="4">
    <source>
        <dbReference type="EMBL" id="CAF1250202.1"/>
    </source>
</evidence>
<keyword evidence="6" id="KW-1185">Reference proteome</keyword>
<evidence type="ECO:0000313" key="5">
    <source>
        <dbReference type="EMBL" id="CAF4019024.1"/>
    </source>
</evidence>
<dbReference type="Proteomes" id="UP000663829">
    <property type="component" value="Unassembled WGS sequence"/>
</dbReference>
<evidence type="ECO:0000313" key="6">
    <source>
        <dbReference type="Proteomes" id="UP000663829"/>
    </source>
</evidence>
<keyword evidence="2" id="KW-1133">Transmembrane helix</keyword>
<dbReference type="GO" id="GO:0030574">
    <property type="term" value="P:collagen catabolic process"/>
    <property type="evidence" value="ECO:0007669"/>
    <property type="project" value="TreeGrafter"/>
</dbReference>
<accession>A0A815A0L5</accession>
<name>A0A815A0L5_9BILA</name>
<gene>
    <name evidence="4" type="ORF">GPM918_LOCUS26096</name>
    <name evidence="5" type="ORF">SRO942_LOCUS26185</name>
</gene>
<dbReference type="GO" id="GO:0030198">
    <property type="term" value="P:extracellular matrix organization"/>
    <property type="evidence" value="ECO:0007669"/>
    <property type="project" value="TreeGrafter"/>
</dbReference>
<dbReference type="InterPro" id="IPR002477">
    <property type="entry name" value="Peptidoglycan-bd-like"/>
</dbReference>
<dbReference type="GO" id="GO:0004222">
    <property type="term" value="F:metalloendopeptidase activity"/>
    <property type="evidence" value="ECO:0007669"/>
    <property type="project" value="TreeGrafter"/>
</dbReference>
<reference evidence="4" key="1">
    <citation type="submission" date="2021-02" db="EMBL/GenBank/DDBJ databases">
        <authorList>
            <person name="Nowell W R."/>
        </authorList>
    </citation>
    <scope>NUCLEOTIDE SEQUENCE</scope>
</reference>
<keyword evidence="1" id="KW-0378">Hydrolase</keyword>
<proteinExistence type="predicted"/>
<dbReference type="Pfam" id="PF01471">
    <property type="entry name" value="PG_binding_1"/>
    <property type="match status" value="1"/>
</dbReference>
<evidence type="ECO:0000256" key="2">
    <source>
        <dbReference type="SAM" id="Phobius"/>
    </source>
</evidence>
<evidence type="ECO:0000259" key="3">
    <source>
        <dbReference type="Pfam" id="PF01471"/>
    </source>
</evidence>
<dbReference type="Proteomes" id="UP000681722">
    <property type="component" value="Unassembled WGS sequence"/>
</dbReference>
<dbReference type="PANTHER" id="PTHR10201">
    <property type="entry name" value="MATRIX METALLOPROTEINASE"/>
    <property type="match status" value="1"/>
</dbReference>
<feature type="transmembrane region" description="Helical" evidence="2">
    <location>
        <begin position="6"/>
        <end position="29"/>
    </location>
</feature>
<dbReference type="GO" id="GO:0005615">
    <property type="term" value="C:extracellular space"/>
    <property type="evidence" value="ECO:0007669"/>
    <property type="project" value="TreeGrafter"/>
</dbReference>
<keyword evidence="1" id="KW-0645">Protease</keyword>
<evidence type="ECO:0000256" key="1">
    <source>
        <dbReference type="ARBA" id="ARBA00023049"/>
    </source>
</evidence>
<dbReference type="OrthoDB" id="406838at2759"/>
<keyword evidence="2" id="KW-0472">Membrane</keyword>
<comment type="caution">
    <text evidence="4">The sequence shown here is derived from an EMBL/GenBank/DDBJ whole genome shotgun (WGS) entry which is preliminary data.</text>
</comment>
<dbReference type="InterPro" id="IPR024079">
    <property type="entry name" value="MetalloPept_cat_dom_sf"/>
</dbReference>
<keyword evidence="1" id="KW-0482">Metalloprotease</keyword>
<organism evidence="4 6">
    <name type="scientific">Didymodactylos carnosus</name>
    <dbReference type="NCBI Taxonomy" id="1234261"/>
    <lineage>
        <taxon>Eukaryota</taxon>
        <taxon>Metazoa</taxon>
        <taxon>Spiralia</taxon>
        <taxon>Gnathifera</taxon>
        <taxon>Rotifera</taxon>
        <taxon>Eurotatoria</taxon>
        <taxon>Bdelloidea</taxon>
        <taxon>Philodinida</taxon>
        <taxon>Philodinidae</taxon>
        <taxon>Didymodactylos</taxon>
    </lineage>
</organism>
<dbReference type="PANTHER" id="PTHR10201:SF308">
    <property type="entry name" value="MATRIX METALLOPROTEINASE 2"/>
    <property type="match status" value="1"/>
</dbReference>
<dbReference type="SUPFAM" id="SSF47090">
    <property type="entry name" value="PGBD-like"/>
    <property type="match status" value="1"/>
</dbReference>
<dbReference type="Gene3D" id="3.40.390.10">
    <property type="entry name" value="Collagenase (Catalytic Domain)"/>
    <property type="match status" value="1"/>
</dbReference>
<dbReference type="EMBL" id="CAJNOQ010010379">
    <property type="protein sequence ID" value="CAF1250202.1"/>
    <property type="molecule type" value="Genomic_DNA"/>
</dbReference>